<comment type="caution">
    <text evidence="2">The sequence shown here is derived from an EMBL/GenBank/DDBJ whole genome shotgun (WGS) entry which is preliminary data.</text>
</comment>
<dbReference type="Proteomes" id="UP000555728">
    <property type="component" value="Unassembled WGS sequence"/>
</dbReference>
<gene>
    <name evidence="2" type="ORF">GGD88_001722</name>
</gene>
<dbReference type="RefSeq" id="WP_184434169.1">
    <property type="nucleotide sequence ID" value="NZ_JACIGI010000011.1"/>
</dbReference>
<reference evidence="2 3" key="1">
    <citation type="submission" date="2020-08" db="EMBL/GenBank/DDBJ databases">
        <title>Genome sequencing of Purple Non-Sulfur Bacteria from various extreme environments.</title>
        <authorList>
            <person name="Mayer M."/>
        </authorList>
    </citation>
    <scope>NUCLEOTIDE SEQUENCE [LARGE SCALE GENOMIC DNA]</scope>
    <source>
        <strain evidence="2 3">JA135</strain>
    </source>
</reference>
<keyword evidence="1" id="KW-0732">Signal</keyword>
<accession>A0A7W6S0G1</accession>
<feature type="signal peptide" evidence="1">
    <location>
        <begin position="1"/>
        <end position="20"/>
    </location>
</feature>
<protein>
    <recommendedName>
        <fullName evidence="4">DUF3576 domain-containing protein</fullName>
    </recommendedName>
</protein>
<organism evidence="2 3">
    <name type="scientific">Roseospira goensis</name>
    <dbReference type="NCBI Taxonomy" id="391922"/>
    <lineage>
        <taxon>Bacteria</taxon>
        <taxon>Pseudomonadati</taxon>
        <taxon>Pseudomonadota</taxon>
        <taxon>Alphaproteobacteria</taxon>
        <taxon>Rhodospirillales</taxon>
        <taxon>Rhodospirillaceae</taxon>
        <taxon>Roseospira</taxon>
    </lineage>
</organism>
<evidence type="ECO:0000313" key="2">
    <source>
        <dbReference type="EMBL" id="MBB4285999.1"/>
    </source>
</evidence>
<evidence type="ECO:0000256" key="1">
    <source>
        <dbReference type="SAM" id="SignalP"/>
    </source>
</evidence>
<dbReference type="Pfam" id="PF12100">
    <property type="entry name" value="DUF3576"/>
    <property type="match status" value="1"/>
</dbReference>
<sequence>MKAVCAAVAAALLLSACQYADPIYPDRPPGSTETVRRDLSKPYERDTVFGPGGLDLFGSGSDRPSEGGGGIGVNSFLWRASLDTIAFMPLASADPFGGVIITDWYTPPETQGERFKVNVYILSKALRADGIEVSVFKQQRGGADAAATDAAAGGPWADAPVDDQIGTDLEDAILTRARQLRMAALRDR</sequence>
<name>A0A7W6S0G1_9PROT</name>
<evidence type="ECO:0000313" key="3">
    <source>
        <dbReference type="Proteomes" id="UP000555728"/>
    </source>
</evidence>
<evidence type="ECO:0008006" key="4">
    <source>
        <dbReference type="Google" id="ProtNLM"/>
    </source>
</evidence>
<proteinExistence type="predicted"/>
<feature type="chain" id="PRO_5031201325" description="DUF3576 domain-containing protein" evidence="1">
    <location>
        <begin position="21"/>
        <end position="188"/>
    </location>
</feature>
<keyword evidence="3" id="KW-1185">Reference proteome</keyword>
<dbReference type="EMBL" id="JACIGI010000011">
    <property type="protein sequence ID" value="MBB4285999.1"/>
    <property type="molecule type" value="Genomic_DNA"/>
</dbReference>
<dbReference type="AlphaFoldDB" id="A0A7W6S0G1"/>
<dbReference type="PROSITE" id="PS51257">
    <property type="entry name" value="PROKAR_LIPOPROTEIN"/>
    <property type="match status" value="1"/>
</dbReference>
<dbReference type="InterPro" id="IPR021959">
    <property type="entry name" value="DUF3576"/>
</dbReference>